<sequence>MGLSHRRVPVEHKFSLIWKRELLRAFRHSKTYLNTLEEEERTQIE</sequence>
<keyword evidence="2" id="KW-1185">Reference proteome</keyword>
<evidence type="ECO:0000313" key="2">
    <source>
        <dbReference type="Proteomes" id="UP000032142"/>
    </source>
</evidence>
<proteinExistence type="predicted"/>
<dbReference type="AlphaFoldDB" id="A0A0B0N6R5"/>
<dbReference type="Proteomes" id="UP000032142">
    <property type="component" value="Unassembled WGS sequence"/>
</dbReference>
<gene>
    <name evidence="1" type="ORF">F383_02543</name>
</gene>
<protein>
    <submittedName>
        <fullName evidence="1">Uncharacterized protein</fullName>
    </submittedName>
</protein>
<name>A0A0B0N6R5_GOSAR</name>
<accession>A0A0B0N6R5</accession>
<reference evidence="2" key="1">
    <citation type="submission" date="2014-09" db="EMBL/GenBank/DDBJ databases">
        <authorList>
            <person name="Mudge J."/>
            <person name="Ramaraj T."/>
            <person name="Lindquist I.E."/>
            <person name="Bharti A.K."/>
            <person name="Sundararajan A."/>
            <person name="Cameron C.T."/>
            <person name="Woodward J.E."/>
            <person name="May G.D."/>
            <person name="Brubaker C."/>
            <person name="Broadhvest J."/>
            <person name="Wilkins T.A."/>
        </authorList>
    </citation>
    <scope>NUCLEOTIDE SEQUENCE</scope>
    <source>
        <strain evidence="2">cv. AKA8401</strain>
    </source>
</reference>
<organism evidence="1 2">
    <name type="scientific">Gossypium arboreum</name>
    <name type="common">Tree cotton</name>
    <name type="synonym">Gossypium nanking</name>
    <dbReference type="NCBI Taxonomy" id="29729"/>
    <lineage>
        <taxon>Eukaryota</taxon>
        <taxon>Viridiplantae</taxon>
        <taxon>Streptophyta</taxon>
        <taxon>Embryophyta</taxon>
        <taxon>Tracheophyta</taxon>
        <taxon>Spermatophyta</taxon>
        <taxon>Magnoliopsida</taxon>
        <taxon>eudicotyledons</taxon>
        <taxon>Gunneridae</taxon>
        <taxon>Pentapetalae</taxon>
        <taxon>rosids</taxon>
        <taxon>malvids</taxon>
        <taxon>Malvales</taxon>
        <taxon>Malvaceae</taxon>
        <taxon>Malvoideae</taxon>
        <taxon>Gossypium</taxon>
    </lineage>
</organism>
<evidence type="ECO:0000313" key="1">
    <source>
        <dbReference type="EMBL" id="KHG10188.1"/>
    </source>
</evidence>
<dbReference type="EMBL" id="KN393320">
    <property type="protein sequence ID" value="KHG10188.1"/>
    <property type="molecule type" value="Genomic_DNA"/>
</dbReference>